<protein>
    <recommendedName>
        <fullName evidence="7">N-acylneuraminate cytidylyltransferase</fullName>
        <ecNumber evidence="7">2.7.7.43</ecNumber>
    </recommendedName>
</protein>
<comment type="cofactor">
    <cofactor evidence="2">
        <name>Mg(2+)</name>
        <dbReference type="ChEBI" id="CHEBI:18420"/>
    </cofactor>
</comment>
<dbReference type="NCBIfam" id="TIGR01662">
    <property type="entry name" value="HAD-SF-IIIA"/>
    <property type="match status" value="1"/>
</dbReference>
<accession>A0A8E2I3B9</accession>
<evidence type="ECO:0000256" key="5">
    <source>
        <dbReference type="ARBA" id="ARBA00010726"/>
    </source>
</evidence>
<evidence type="ECO:0000256" key="9">
    <source>
        <dbReference type="ARBA" id="ARBA00022801"/>
    </source>
</evidence>
<dbReference type="EC" id="2.7.7.43" evidence="7"/>
<dbReference type="PANTHER" id="PTHR21485:SF3">
    <property type="entry name" value="N-ACYLNEURAMINATE CYTIDYLYLTRANSFERASE"/>
    <property type="match status" value="1"/>
</dbReference>
<dbReference type="FunFam" id="3.40.50.1000:FF:000029">
    <property type="entry name" value="3-deoxy-D-manno-octulosonate 8-phosphate phosphatase KdsC"/>
    <property type="match status" value="1"/>
</dbReference>
<dbReference type="SUPFAM" id="SSF56784">
    <property type="entry name" value="HAD-like"/>
    <property type="match status" value="1"/>
</dbReference>
<dbReference type="InterPro" id="IPR006549">
    <property type="entry name" value="HAD-SF_hydro_IIIA"/>
</dbReference>
<dbReference type="CDD" id="cd01630">
    <property type="entry name" value="HAD_KDO-like"/>
    <property type="match status" value="1"/>
</dbReference>
<comment type="pathway">
    <text evidence="3">Amino-sugar metabolism; N-acetylneuraminate metabolism.</text>
</comment>
<dbReference type="AlphaFoldDB" id="A0A8E2I3B9"/>
<keyword evidence="9" id="KW-0378">Hydrolase</keyword>
<dbReference type="PANTHER" id="PTHR21485">
    <property type="entry name" value="HAD SUPERFAMILY MEMBERS CMAS AND KDSC"/>
    <property type="match status" value="1"/>
</dbReference>
<comment type="similarity">
    <text evidence="5">Belongs to the CMP-NeuNAc synthase family.</text>
</comment>
<dbReference type="RefSeq" id="WP_078111331.1">
    <property type="nucleotide sequence ID" value="NZ_CP065424.1"/>
</dbReference>
<dbReference type="Gene3D" id="3.90.550.10">
    <property type="entry name" value="Spore Coat Polysaccharide Biosynthesis Protein SpsA, Chain A"/>
    <property type="match status" value="1"/>
</dbReference>
<dbReference type="Pfam" id="PF02348">
    <property type="entry name" value="CTP_transf_3"/>
    <property type="match status" value="1"/>
</dbReference>
<evidence type="ECO:0000256" key="3">
    <source>
        <dbReference type="ARBA" id="ARBA00005141"/>
    </source>
</evidence>
<gene>
    <name evidence="11" type="ORF">BWZ43_23395</name>
</gene>
<dbReference type="CDD" id="cd02513">
    <property type="entry name" value="CMP-NeuAc_Synthase"/>
    <property type="match status" value="1"/>
</dbReference>
<dbReference type="SUPFAM" id="SSF53448">
    <property type="entry name" value="Nucleotide-diphospho-sugar transferases"/>
    <property type="match status" value="1"/>
</dbReference>
<name>A0A8E2I3B9_9BACI</name>
<dbReference type="InterPro" id="IPR036412">
    <property type="entry name" value="HAD-like_sf"/>
</dbReference>
<reference evidence="11 12" key="1">
    <citation type="submission" date="2017-01" db="EMBL/GenBank/DDBJ databases">
        <title>Draft genome sequence of Bacillus oleronius.</title>
        <authorList>
            <person name="Allam M."/>
        </authorList>
    </citation>
    <scope>NUCLEOTIDE SEQUENCE [LARGE SCALE GENOMIC DNA]</scope>
    <source>
        <strain evidence="11 12">DSM 9356</strain>
    </source>
</reference>
<dbReference type="NCBIfam" id="TIGR01670">
    <property type="entry name" value="KdsC-phosphatas"/>
    <property type="match status" value="1"/>
</dbReference>
<organism evidence="11 12">
    <name type="scientific">Heyndrickxia oleronia</name>
    <dbReference type="NCBI Taxonomy" id="38875"/>
    <lineage>
        <taxon>Bacteria</taxon>
        <taxon>Bacillati</taxon>
        <taxon>Bacillota</taxon>
        <taxon>Bacilli</taxon>
        <taxon>Bacillales</taxon>
        <taxon>Bacillaceae</taxon>
        <taxon>Heyndrickxia</taxon>
    </lineage>
</organism>
<dbReference type="GO" id="GO:0006054">
    <property type="term" value="P:N-acetylneuraminate metabolic process"/>
    <property type="evidence" value="ECO:0007669"/>
    <property type="project" value="UniProtKB-UniPathway"/>
</dbReference>
<comment type="catalytic activity">
    <reaction evidence="1">
        <text>an N-acylneuraminate + CTP = a CMP-N-acyl-beta-neuraminate + diphosphate</text>
        <dbReference type="Rhea" id="RHEA:11344"/>
        <dbReference type="ChEBI" id="CHEBI:33019"/>
        <dbReference type="ChEBI" id="CHEBI:37563"/>
        <dbReference type="ChEBI" id="CHEBI:60073"/>
        <dbReference type="ChEBI" id="CHEBI:68671"/>
        <dbReference type="EC" id="2.7.7.43"/>
    </reaction>
</comment>
<evidence type="ECO:0000256" key="1">
    <source>
        <dbReference type="ARBA" id="ARBA00001862"/>
    </source>
</evidence>
<keyword evidence="10" id="KW-0460">Magnesium</keyword>
<dbReference type="Pfam" id="PF08282">
    <property type="entry name" value="Hydrolase_3"/>
    <property type="match status" value="1"/>
</dbReference>
<evidence type="ECO:0000256" key="8">
    <source>
        <dbReference type="ARBA" id="ARBA00022723"/>
    </source>
</evidence>
<dbReference type="SFLD" id="SFLDS00003">
    <property type="entry name" value="Haloacid_Dehalogenase"/>
    <property type="match status" value="1"/>
</dbReference>
<evidence type="ECO:0000256" key="4">
    <source>
        <dbReference type="ARBA" id="ARBA00005893"/>
    </source>
</evidence>
<evidence type="ECO:0000256" key="7">
    <source>
        <dbReference type="ARBA" id="ARBA00012491"/>
    </source>
</evidence>
<keyword evidence="11" id="KW-0808">Transferase</keyword>
<dbReference type="InterPro" id="IPR050793">
    <property type="entry name" value="CMP-NeuNAc_synthase"/>
</dbReference>
<evidence type="ECO:0000256" key="2">
    <source>
        <dbReference type="ARBA" id="ARBA00001946"/>
    </source>
</evidence>
<dbReference type="InterPro" id="IPR023214">
    <property type="entry name" value="HAD_sf"/>
</dbReference>
<dbReference type="Proteomes" id="UP000189761">
    <property type="component" value="Unassembled WGS sequence"/>
</dbReference>
<dbReference type="GO" id="GO:0008781">
    <property type="term" value="F:N-acylneuraminate cytidylyltransferase activity"/>
    <property type="evidence" value="ECO:0007669"/>
    <property type="project" value="UniProtKB-EC"/>
</dbReference>
<comment type="subunit">
    <text evidence="6">Homotetramer.</text>
</comment>
<sequence length="385" mass="43276">MDYKNVALIPARGGSKSIPLKNIMHIAGKPLIEWTLEAASKCKEIDHIFVATDSPEIKDVVEGFNLPNVTVIGRSIESAVDTASSEIVLLEFARKYMFENLVFIQATSPLLKAEDLSQAIQKLEENKLDSLLSVVEQKRFIWKENDAGVFPINYDPINRPRRQEMSGYLVENGAFYITSRNALLKSGCRISGKIGYKIMSEESYFEIDEPSDWTIIEHLLISNKNQNEIKNKISKIKMLITDCDGVLTDGGMYYTENGDEIKKFNTKDGMGISKLKEIGIEIAIITGEDVQIVRNRAKKMGISEVYCGIKDKTKILNQLIEKYNLHYENIAYIGDDINDLDAMKLVGLAFTVNDGMRCVKEISDYVTKKNGGQGAVREICELFLS</sequence>
<dbReference type="Gene3D" id="3.40.50.1000">
    <property type="entry name" value="HAD superfamily/HAD-like"/>
    <property type="match status" value="1"/>
</dbReference>
<evidence type="ECO:0000256" key="6">
    <source>
        <dbReference type="ARBA" id="ARBA00011881"/>
    </source>
</evidence>
<evidence type="ECO:0000313" key="12">
    <source>
        <dbReference type="Proteomes" id="UP000189761"/>
    </source>
</evidence>
<dbReference type="EMBL" id="MTLA01000400">
    <property type="protein sequence ID" value="OOP65972.1"/>
    <property type="molecule type" value="Genomic_DNA"/>
</dbReference>
<evidence type="ECO:0000313" key="11">
    <source>
        <dbReference type="EMBL" id="OOP65972.1"/>
    </source>
</evidence>
<dbReference type="GO" id="GO:0016788">
    <property type="term" value="F:hydrolase activity, acting on ester bonds"/>
    <property type="evidence" value="ECO:0007669"/>
    <property type="project" value="InterPro"/>
</dbReference>
<dbReference type="InterPro" id="IPR029044">
    <property type="entry name" value="Nucleotide-diphossugar_trans"/>
</dbReference>
<proteinExistence type="inferred from homology"/>
<keyword evidence="12" id="KW-1185">Reference proteome</keyword>
<keyword evidence="11" id="KW-0548">Nucleotidyltransferase</keyword>
<keyword evidence="8" id="KW-0479">Metal-binding</keyword>
<dbReference type="SFLD" id="SFLDG01136">
    <property type="entry name" value="C1.6:_Phosphoserine_Phosphatas"/>
    <property type="match status" value="1"/>
</dbReference>
<comment type="caution">
    <text evidence="11">The sequence shown here is derived from an EMBL/GenBank/DDBJ whole genome shotgun (WGS) entry which is preliminary data.</text>
</comment>
<dbReference type="GO" id="GO:0046872">
    <property type="term" value="F:metal ion binding"/>
    <property type="evidence" value="ECO:0007669"/>
    <property type="project" value="UniProtKB-KW"/>
</dbReference>
<evidence type="ECO:0000256" key="10">
    <source>
        <dbReference type="ARBA" id="ARBA00022842"/>
    </source>
</evidence>
<dbReference type="UniPathway" id="UPA00628"/>
<dbReference type="InterPro" id="IPR003329">
    <property type="entry name" value="Cytidylyl_trans"/>
</dbReference>
<dbReference type="SFLD" id="SFLDG01138">
    <property type="entry name" value="C1.6.2:_Deoxy-d-mannose-octulo"/>
    <property type="match status" value="1"/>
</dbReference>
<dbReference type="InterPro" id="IPR010023">
    <property type="entry name" value="KdsC_fam"/>
</dbReference>
<comment type="similarity">
    <text evidence="4">Belongs to the KdsC family.</text>
</comment>